<accession>A0A6S7L1M4</accession>
<sequence>MERGGEKRKLDYPNSNNKRTKSEETKPSGFEQELAKFGPAESRALKWGRPPLPSLDASKDALVFQQLDLDHYIGQHHVGMPGSTIGPVPIARMYGITMEGNSVLCHIHGFVPYFFIPAPSNMKKDDCHAFKDALNRAVLADMRSNKDMVVQAVLAVDYHIKESIYGYHGNRKIPFLQITMSLPKLIAPAKRILESGIRYNSNPERAYTTYESNIEYE</sequence>
<dbReference type="PANTHER" id="PTHR10322">
    <property type="entry name" value="DNA POLYMERASE CATALYTIC SUBUNIT"/>
    <property type="match status" value="1"/>
</dbReference>
<feature type="compositionally biased region" description="Basic and acidic residues" evidence="3">
    <location>
        <begin position="1"/>
        <end position="11"/>
    </location>
</feature>
<dbReference type="SUPFAM" id="SSF53098">
    <property type="entry name" value="Ribonuclease H-like"/>
    <property type="match status" value="1"/>
</dbReference>
<gene>
    <name evidence="5" type="ORF">PACLA_8A088790</name>
</gene>
<comment type="caution">
    <text evidence="5">The sequence shown here is derived from an EMBL/GenBank/DDBJ whole genome shotgun (WGS) entry which is preliminary data.</text>
</comment>
<evidence type="ECO:0000313" key="6">
    <source>
        <dbReference type="Proteomes" id="UP001152795"/>
    </source>
</evidence>
<dbReference type="InterPro" id="IPR012337">
    <property type="entry name" value="RNaseH-like_sf"/>
</dbReference>
<dbReference type="OrthoDB" id="2414538at2759"/>
<proteinExistence type="predicted"/>
<dbReference type="GO" id="GO:0006297">
    <property type="term" value="P:nucleotide-excision repair, DNA gap filling"/>
    <property type="evidence" value="ECO:0007669"/>
    <property type="project" value="TreeGrafter"/>
</dbReference>
<dbReference type="Gene3D" id="3.30.342.10">
    <property type="entry name" value="DNA Polymerase, chain B, domain 1"/>
    <property type="match status" value="1"/>
</dbReference>
<feature type="domain" description="DNA polymerase delta/zeta catalytic subunit N-terminal" evidence="4">
    <location>
        <begin position="109"/>
        <end position="186"/>
    </location>
</feature>
<name>A0A6S7L1M4_PARCT</name>
<keyword evidence="6" id="KW-1185">Reference proteome</keyword>
<dbReference type="Pfam" id="PF24055">
    <property type="entry name" value="POL3_N"/>
    <property type="match status" value="1"/>
</dbReference>
<dbReference type="GO" id="GO:0045004">
    <property type="term" value="P:DNA replication proofreading"/>
    <property type="evidence" value="ECO:0007669"/>
    <property type="project" value="TreeGrafter"/>
</dbReference>
<reference evidence="5" key="1">
    <citation type="submission" date="2020-04" db="EMBL/GenBank/DDBJ databases">
        <authorList>
            <person name="Alioto T."/>
            <person name="Alioto T."/>
            <person name="Gomez Garrido J."/>
        </authorList>
    </citation>
    <scope>NUCLEOTIDE SEQUENCE</scope>
    <source>
        <strain evidence="5">A484AB</strain>
    </source>
</reference>
<dbReference type="Proteomes" id="UP001152795">
    <property type="component" value="Unassembled WGS sequence"/>
</dbReference>
<dbReference type="GO" id="GO:0008296">
    <property type="term" value="F:3'-5'-DNA exonuclease activity"/>
    <property type="evidence" value="ECO:0007669"/>
    <property type="project" value="TreeGrafter"/>
</dbReference>
<dbReference type="GO" id="GO:0003887">
    <property type="term" value="F:DNA-directed DNA polymerase activity"/>
    <property type="evidence" value="ECO:0007669"/>
    <property type="project" value="UniProtKB-EC"/>
</dbReference>
<dbReference type="InterPro" id="IPR056435">
    <property type="entry name" value="DPOD/Z_N"/>
</dbReference>
<evidence type="ECO:0000256" key="3">
    <source>
        <dbReference type="SAM" id="MobiDB-lite"/>
    </source>
</evidence>
<comment type="catalytic activity">
    <reaction evidence="2">
        <text>DNA(n) + a 2'-deoxyribonucleoside 5'-triphosphate = DNA(n+1) + diphosphate</text>
        <dbReference type="Rhea" id="RHEA:22508"/>
        <dbReference type="Rhea" id="RHEA-COMP:17339"/>
        <dbReference type="Rhea" id="RHEA-COMP:17340"/>
        <dbReference type="ChEBI" id="CHEBI:33019"/>
        <dbReference type="ChEBI" id="CHEBI:61560"/>
        <dbReference type="ChEBI" id="CHEBI:173112"/>
        <dbReference type="EC" id="2.7.7.7"/>
    </reaction>
</comment>
<dbReference type="GO" id="GO:0006287">
    <property type="term" value="P:base-excision repair, gap-filling"/>
    <property type="evidence" value="ECO:0007669"/>
    <property type="project" value="TreeGrafter"/>
</dbReference>
<evidence type="ECO:0000313" key="5">
    <source>
        <dbReference type="EMBL" id="CAB4032342.1"/>
    </source>
</evidence>
<feature type="region of interest" description="Disordered" evidence="3">
    <location>
        <begin position="1"/>
        <end position="35"/>
    </location>
</feature>
<protein>
    <recommendedName>
        <fullName evidence="1">3'-5' exodeoxyribonuclease</fullName>
    </recommendedName>
</protein>
<dbReference type="PANTHER" id="PTHR10322:SF23">
    <property type="entry name" value="DNA POLYMERASE DELTA CATALYTIC SUBUNIT"/>
    <property type="match status" value="1"/>
</dbReference>
<dbReference type="EMBL" id="CACRXK020018326">
    <property type="protein sequence ID" value="CAB4032342.1"/>
    <property type="molecule type" value="Genomic_DNA"/>
</dbReference>
<feature type="non-terminal residue" evidence="5">
    <location>
        <position position="1"/>
    </location>
</feature>
<evidence type="ECO:0000256" key="2">
    <source>
        <dbReference type="ARBA" id="ARBA00049244"/>
    </source>
</evidence>
<organism evidence="5 6">
    <name type="scientific">Paramuricea clavata</name>
    <name type="common">Red gorgonian</name>
    <name type="synonym">Violescent sea-whip</name>
    <dbReference type="NCBI Taxonomy" id="317549"/>
    <lineage>
        <taxon>Eukaryota</taxon>
        <taxon>Metazoa</taxon>
        <taxon>Cnidaria</taxon>
        <taxon>Anthozoa</taxon>
        <taxon>Octocorallia</taxon>
        <taxon>Malacalcyonacea</taxon>
        <taxon>Plexauridae</taxon>
        <taxon>Paramuricea</taxon>
    </lineage>
</organism>
<dbReference type="InterPro" id="IPR050240">
    <property type="entry name" value="DNA_pol_type-B"/>
</dbReference>
<dbReference type="AlphaFoldDB" id="A0A6S7L1M4"/>
<evidence type="ECO:0000256" key="1">
    <source>
        <dbReference type="ARBA" id="ARBA00042791"/>
    </source>
</evidence>
<evidence type="ECO:0000259" key="4">
    <source>
        <dbReference type="Pfam" id="PF24055"/>
    </source>
</evidence>
<dbReference type="GO" id="GO:0043625">
    <property type="term" value="C:delta DNA polymerase complex"/>
    <property type="evidence" value="ECO:0007669"/>
    <property type="project" value="TreeGrafter"/>
</dbReference>